<dbReference type="STRING" id="45670.SN16_07295"/>
<dbReference type="Proteomes" id="UP000031546">
    <property type="component" value="Unassembled WGS sequence"/>
</dbReference>
<accession>A0A0C2HFU1</accession>
<dbReference type="PROSITE" id="PS51257">
    <property type="entry name" value="PROKAR_LIPOPROTEIN"/>
    <property type="match status" value="1"/>
</dbReference>
<proteinExistence type="predicted"/>
<reference evidence="3" key="3">
    <citation type="submission" date="2020-04" db="EMBL/GenBank/DDBJ databases">
        <authorList>
            <person name="Tanveer F."/>
            <person name="Xie Y."/>
            <person name="Shinwari Z.K."/>
        </authorList>
    </citation>
    <scope>NUCLEOTIDE SEQUENCE</scope>
    <source>
        <strain evidence="3">MOSEL-ME25</strain>
    </source>
</reference>
<reference evidence="3 5" key="4">
    <citation type="submission" date="2022-12" db="EMBL/GenBank/DDBJ databases">
        <title>Genome analysis and biological profiling of marine Salinicoccus roseus MOSEL-ME25.</title>
        <authorList>
            <person name="Mirza F.T."/>
            <person name="Xie Y."/>
            <person name="Shinwari Z.K."/>
        </authorList>
    </citation>
    <scope>NUCLEOTIDE SEQUENCE [LARGE SCALE GENOMIC DNA]</scope>
    <source>
        <strain evidence="3 5">MOSEL-ME25</strain>
    </source>
</reference>
<dbReference type="OrthoDB" id="2388709at2"/>
<evidence type="ECO:0000313" key="4">
    <source>
        <dbReference type="Proteomes" id="UP000031546"/>
    </source>
</evidence>
<evidence type="ECO:0000313" key="2">
    <source>
        <dbReference type="EMBL" id="KIH70514.1"/>
    </source>
</evidence>
<gene>
    <name evidence="3" type="ORF">F7P68_0008660</name>
    <name evidence="2" type="ORF">SN16_07295</name>
</gene>
<name>A0A0C2HFU1_9STAP</name>
<feature type="compositionally biased region" description="Acidic residues" evidence="1">
    <location>
        <begin position="20"/>
        <end position="52"/>
    </location>
</feature>
<feature type="region of interest" description="Disordered" evidence="1">
    <location>
        <begin position="17"/>
        <end position="58"/>
    </location>
</feature>
<dbReference type="AlphaFoldDB" id="A0A0C2HFU1"/>
<evidence type="ECO:0000313" key="3">
    <source>
        <dbReference type="EMBL" id="MDB0580601.1"/>
    </source>
</evidence>
<reference evidence="2 4" key="1">
    <citation type="submission" date="2015-01" db="EMBL/GenBank/DDBJ databases">
        <title>Genome sequences of high lactate-tolerant strain Salinicoccus roseus W12 with industrial interest.</title>
        <authorList>
            <person name="Wang H."/>
            <person name="Yu B."/>
        </authorList>
    </citation>
    <scope>NUCLEOTIDE SEQUENCE [LARGE SCALE GENOMIC DNA]</scope>
    <source>
        <strain evidence="2 4">W12</strain>
    </source>
</reference>
<organism evidence="2 4">
    <name type="scientific">Salinicoccus roseus</name>
    <dbReference type="NCBI Taxonomy" id="45670"/>
    <lineage>
        <taxon>Bacteria</taxon>
        <taxon>Bacillati</taxon>
        <taxon>Bacillota</taxon>
        <taxon>Bacilli</taxon>
        <taxon>Bacillales</taxon>
        <taxon>Staphylococcaceae</taxon>
        <taxon>Salinicoccus</taxon>
    </lineage>
</organism>
<dbReference type="RefSeq" id="WP_040105972.1">
    <property type="nucleotide sequence ID" value="NZ_JABEVU030000001.1"/>
</dbReference>
<evidence type="ECO:0000256" key="1">
    <source>
        <dbReference type="SAM" id="MobiDB-lite"/>
    </source>
</evidence>
<comment type="caution">
    <text evidence="2">The sequence shown here is derived from an EMBL/GenBank/DDBJ whole genome shotgun (WGS) entry which is preliminary data.</text>
</comment>
<dbReference type="Proteomes" id="UP000527860">
    <property type="component" value="Unassembled WGS sequence"/>
</dbReference>
<sequence>MKRFIILLSIPMFITACTNPDDETAESEPSEEETTEEETEEVTEEETEEEAPPEVTPIDVTSDAFISNFFSGNYEYRTISVHSSYDYMVDRLGDPAGSGSTVDGTYYHYDHIGFNFPEAVGSVEDTSELKVDGIIIFPEEFSKQDAVEHFGWPSSDEVSDFRMFYDSDDSNGQYVMMKYSQEDRITEIILQYKDLSDTEFYD</sequence>
<dbReference type="EMBL" id="JXII01000006">
    <property type="protein sequence ID" value="KIH70514.1"/>
    <property type="molecule type" value="Genomic_DNA"/>
</dbReference>
<reference evidence="5" key="2">
    <citation type="submission" date="2020-04" db="EMBL/GenBank/DDBJ databases">
        <title>Genome analysis and biological profiling of marine Cellulosimicrobium funkei MOSEL-ME6.</title>
        <authorList>
            <person name="Tanveer F."/>
            <person name="Xie Y."/>
            <person name="Shinwari Z.K."/>
        </authorList>
    </citation>
    <scope>NUCLEOTIDE SEQUENCE [LARGE SCALE GENOMIC DNA]</scope>
    <source>
        <strain evidence="5">MOSEL-ME25</strain>
    </source>
</reference>
<evidence type="ECO:0000313" key="5">
    <source>
        <dbReference type="Proteomes" id="UP000527860"/>
    </source>
</evidence>
<protein>
    <recommendedName>
        <fullName evidence="6">Lipoprotein</fullName>
    </recommendedName>
</protein>
<dbReference type="EMBL" id="JABEVU030000001">
    <property type="protein sequence ID" value="MDB0580601.1"/>
    <property type="molecule type" value="Genomic_DNA"/>
</dbReference>
<keyword evidence="5" id="KW-1185">Reference proteome</keyword>
<evidence type="ECO:0008006" key="6">
    <source>
        <dbReference type="Google" id="ProtNLM"/>
    </source>
</evidence>
<dbReference type="GeneID" id="77845357"/>